<dbReference type="PANTHER" id="PTHR12460:SF0">
    <property type="entry name" value="CID DOMAIN-CONTAINING PROTEIN-RELATED"/>
    <property type="match status" value="1"/>
</dbReference>
<feature type="region of interest" description="Disordered" evidence="1">
    <location>
        <begin position="54"/>
        <end position="114"/>
    </location>
</feature>
<feature type="region of interest" description="Disordered" evidence="1">
    <location>
        <begin position="610"/>
        <end position="695"/>
    </location>
</feature>
<gene>
    <name evidence="4" type="primary">SPT23</name>
    <name evidence="4" type="ORF">LTR78_008413</name>
</gene>
<dbReference type="Proteomes" id="UP001274830">
    <property type="component" value="Unassembled WGS sequence"/>
</dbReference>
<dbReference type="RefSeq" id="XP_064693813.1">
    <property type="nucleotide sequence ID" value="XM_064838359.1"/>
</dbReference>
<dbReference type="GeneID" id="89962899"/>
<sequence>MDPRNTPGNGDVDWNDPMFNTAFDDSMNDVVEFDIDRFTNHSTYLDEHGINMRTSSKAGFDPPTVTGAQQAPAGIPVGASTESSSQDSASDTSSRRKRKVTESPGSVSAQATETGVKLEDEMDMAGASNVHPYNQAPVQRMDDLSLEHALDGMAPFEFVGNSNAASPEQNRDFGMPVSLAQMHVPMAHTYPPSPQQQTINPGMFQLGSEDPNGALDATAMFNNASPNAVFSTPSSDSNETFNANPAWNNGMIQNPTWPQEFGNQFASPGGLAFTPSPRVNGATPPATTRAAPSTLGRSPLHIAPIAAKSRVETQINIVMTLETPPPGLEHLHLPLHTIAKSKLLAKDEYERSKSLELHTMLVCTSAMHNKQLNERALRKAALQNNDEIQRRAEFARESGDDDRNDARNVEDAEKPANGGEVRICPNCIQRERKRAARKKLKKEEEQQHWERYETERVVVFNSQEYLAFKPWEKPQQDNVLEDPPYVPPEGAVQVAAAMRIACYCRHQNEKEGFKVIFTLKDQTGNVVAQQMSDSILITDDHKTHPPSYSATMPGEYDGSYAAFGGASNGLPSSQSMVNLYQPGLPNFPSSRSTGNLQAMQYGQMYNSHSHVHQVPNSGYTSQATSATMTPTSLSRPGSPTNAGHSGPNKKRKASGGAHRRLPSGLTMTRVDTSQPPSATMPSAMSLTSPFSPSTDYAQSQQYMTIPANGGPAQFFGSAPPTPSETQQPFFTQATLDQQFARSQQAQAQQAYFSHPSSAVPSRSSSPVLTQSRANMNAYARHPIQTPTNTMQARQAPYQQQQAQQLLQQQQQQMVQAGGGAEPETSSLPAITRMVPSEGPVRGGTEVSIFGYNFPNGMTVMFGDKAAASTFYGPQCVLATAPPSRPGGVNVTLIPPNGQQSTQYVPQQMSRQIFTYKDILDPKTTEMALKYYSQQQSGNPAQWMQYGQQAAQQFQQSSYNVRDQGGYGQGPGNNG</sequence>
<comment type="caution">
    <text evidence="4">The sequence shown here is derived from an EMBL/GenBank/DDBJ whole genome shotgun (WGS) entry which is preliminary data.</text>
</comment>
<feature type="domain" description="SPT23/MGA2-like DNA-binding" evidence="3">
    <location>
        <begin position="300"/>
        <end position="542"/>
    </location>
</feature>
<dbReference type="EMBL" id="JAUTXT010000040">
    <property type="protein sequence ID" value="KAK3671680.1"/>
    <property type="molecule type" value="Genomic_DNA"/>
</dbReference>
<evidence type="ECO:0000313" key="4">
    <source>
        <dbReference type="EMBL" id="KAK3671680.1"/>
    </source>
</evidence>
<feature type="region of interest" description="Disordered" evidence="1">
    <location>
        <begin position="229"/>
        <end position="296"/>
    </location>
</feature>
<feature type="compositionally biased region" description="Polar residues" evidence="1">
    <location>
        <begin position="665"/>
        <end position="695"/>
    </location>
</feature>
<reference evidence="4" key="1">
    <citation type="submission" date="2023-07" db="EMBL/GenBank/DDBJ databases">
        <title>Black Yeasts Isolated from many extreme environments.</title>
        <authorList>
            <person name="Coleine C."/>
            <person name="Stajich J.E."/>
            <person name="Selbmann L."/>
        </authorList>
    </citation>
    <scope>NUCLEOTIDE SEQUENCE</scope>
    <source>
        <strain evidence="4">CCFEE 5485</strain>
    </source>
</reference>
<feature type="region of interest" description="Disordered" evidence="1">
    <location>
        <begin position="741"/>
        <end position="768"/>
    </location>
</feature>
<dbReference type="InterPro" id="IPR014756">
    <property type="entry name" value="Ig_E-set"/>
</dbReference>
<dbReference type="Pfam" id="PF01833">
    <property type="entry name" value="TIG"/>
    <property type="match status" value="1"/>
</dbReference>
<feature type="compositionally biased region" description="Polar residues" evidence="1">
    <location>
        <begin position="103"/>
        <end position="113"/>
    </location>
</feature>
<accession>A0AAE0TTP8</accession>
<organism evidence="4 5">
    <name type="scientific">Recurvomyces mirabilis</name>
    <dbReference type="NCBI Taxonomy" id="574656"/>
    <lineage>
        <taxon>Eukaryota</taxon>
        <taxon>Fungi</taxon>
        <taxon>Dikarya</taxon>
        <taxon>Ascomycota</taxon>
        <taxon>Pezizomycotina</taxon>
        <taxon>Dothideomycetes</taxon>
        <taxon>Dothideomycetidae</taxon>
        <taxon>Mycosphaerellales</taxon>
        <taxon>Teratosphaeriaceae</taxon>
        <taxon>Recurvomyces</taxon>
    </lineage>
</organism>
<feature type="compositionally biased region" description="Basic residues" evidence="1">
    <location>
        <begin position="647"/>
        <end position="661"/>
    </location>
</feature>
<dbReference type="SUPFAM" id="SSF81296">
    <property type="entry name" value="E set domains"/>
    <property type="match status" value="1"/>
</dbReference>
<keyword evidence="5" id="KW-1185">Reference proteome</keyword>
<name>A0AAE0TTP8_9PEZI</name>
<feature type="compositionally biased region" description="Gly residues" evidence="1">
    <location>
        <begin position="964"/>
        <end position="974"/>
    </location>
</feature>
<feature type="domain" description="IPT/TIG" evidence="2">
    <location>
        <begin position="828"/>
        <end position="902"/>
    </location>
</feature>
<dbReference type="Pfam" id="PF25603">
    <property type="entry name" value="SPT23_MGA2_DBD"/>
    <property type="match status" value="1"/>
</dbReference>
<feature type="compositionally biased region" description="Basic and acidic residues" evidence="1">
    <location>
        <begin position="404"/>
        <end position="414"/>
    </location>
</feature>
<dbReference type="Gene3D" id="2.60.40.10">
    <property type="entry name" value="Immunoglobulins"/>
    <property type="match status" value="1"/>
</dbReference>
<evidence type="ECO:0000313" key="5">
    <source>
        <dbReference type="Proteomes" id="UP001274830"/>
    </source>
</evidence>
<evidence type="ECO:0000259" key="3">
    <source>
        <dbReference type="Pfam" id="PF25603"/>
    </source>
</evidence>
<dbReference type="PANTHER" id="PTHR12460">
    <property type="entry name" value="CYCLIN-DEPENDENT KINASE INHIBITOR-RELATED PROTEIN"/>
    <property type="match status" value="1"/>
</dbReference>
<feature type="compositionally biased region" description="Polar residues" evidence="1">
    <location>
        <begin position="610"/>
        <end position="643"/>
    </location>
</feature>
<dbReference type="GO" id="GO:0000993">
    <property type="term" value="F:RNA polymerase II complex binding"/>
    <property type="evidence" value="ECO:0007669"/>
    <property type="project" value="TreeGrafter"/>
</dbReference>
<dbReference type="InterPro" id="IPR013783">
    <property type="entry name" value="Ig-like_fold"/>
</dbReference>
<protein>
    <submittedName>
        <fullName evidence="4">SPT3 Dosage dependent suppressor of Ty-induced promoter mutations-like protein</fullName>
    </submittedName>
</protein>
<evidence type="ECO:0000259" key="2">
    <source>
        <dbReference type="Pfam" id="PF01833"/>
    </source>
</evidence>
<feature type="region of interest" description="Disordered" evidence="1">
    <location>
        <begin position="953"/>
        <end position="974"/>
    </location>
</feature>
<dbReference type="CDD" id="cd00102">
    <property type="entry name" value="IPT"/>
    <property type="match status" value="1"/>
</dbReference>
<evidence type="ECO:0000256" key="1">
    <source>
        <dbReference type="SAM" id="MobiDB-lite"/>
    </source>
</evidence>
<feature type="compositionally biased region" description="Polar residues" evidence="1">
    <location>
        <begin position="229"/>
        <end position="266"/>
    </location>
</feature>
<dbReference type="InterPro" id="IPR057962">
    <property type="entry name" value="SPT23_MGA2_DBD"/>
</dbReference>
<feature type="compositionally biased region" description="Low complexity" evidence="1">
    <location>
        <begin position="741"/>
        <end position="766"/>
    </location>
</feature>
<proteinExistence type="predicted"/>
<feature type="compositionally biased region" description="Low complexity" evidence="1">
    <location>
        <begin position="282"/>
        <end position="294"/>
    </location>
</feature>
<feature type="compositionally biased region" description="Low complexity" evidence="1">
    <location>
        <begin position="79"/>
        <end position="92"/>
    </location>
</feature>
<feature type="region of interest" description="Disordered" evidence="1">
    <location>
        <begin position="394"/>
        <end position="417"/>
    </location>
</feature>
<dbReference type="GO" id="GO:0031124">
    <property type="term" value="P:mRNA 3'-end processing"/>
    <property type="evidence" value="ECO:0007669"/>
    <property type="project" value="TreeGrafter"/>
</dbReference>
<dbReference type="AlphaFoldDB" id="A0AAE0TTP8"/>
<dbReference type="InterPro" id="IPR002909">
    <property type="entry name" value="IPT_dom"/>
</dbReference>